<name>A0AAD7X1G7_9TELE</name>
<reference evidence="2" key="1">
    <citation type="journal article" date="2023" name="Science">
        <title>Genome structures resolve the early diversification of teleost fishes.</title>
        <authorList>
            <person name="Parey E."/>
            <person name="Louis A."/>
            <person name="Montfort J."/>
            <person name="Bouchez O."/>
            <person name="Roques C."/>
            <person name="Iampietro C."/>
            <person name="Lluch J."/>
            <person name="Castinel A."/>
            <person name="Donnadieu C."/>
            <person name="Desvignes T."/>
            <person name="Floi Bucao C."/>
            <person name="Jouanno E."/>
            <person name="Wen M."/>
            <person name="Mejri S."/>
            <person name="Dirks R."/>
            <person name="Jansen H."/>
            <person name="Henkel C."/>
            <person name="Chen W.J."/>
            <person name="Zahm M."/>
            <person name="Cabau C."/>
            <person name="Klopp C."/>
            <person name="Thompson A.W."/>
            <person name="Robinson-Rechavi M."/>
            <person name="Braasch I."/>
            <person name="Lecointre G."/>
            <person name="Bobe J."/>
            <person name="Postlethwait J.H."/>
            <person name="Berthelot C."/>
            <person name="Roest Crollius H."/>
            <person name="Guiguen Y."/>
        </authorList>
    </citation>
    <scope>NUCLEOTIDE SEQUENCE</scope>
    <source>
        <strain evidence="2">NC1722</strain>
    </source>
</reference>
<feature type="region of interest" description="Disordered" evidence="1">
    <location>
        <begin position="73"/>
        <end position="92"/>
    </location>
</feature>
<dbReference type="Proteomes" id="UP001221898">
    <property type="component" value="Unassembled WGS sequence"/>
</dbReference>
<organism evidence="2 3">
    <name type="scientific">Aldrovandia affinis</name>
    <dbReference type="NCBI Taxonomy" id="143900"/>
    <lineage>
        <taxon>Eukaryota</taxon>
        <taxon>Metazoa</taxon>
        <taxon>Chordata</taxon>
        <taxon>Craniata</taxon>
        <taxon>Vertebrata</taxon>
        <taxon>Euteleostomi</taxon>
        <taxon>Actinopterygii</taxon>
        <taxon>Neopterygii</taxon>
        <taxon>Teleostei</taxon>
        <taxon>Notacanthiformes</taxon>
        <taxon>Halosauridae</taxon>
        <taxon>Aldrovandia</taxon>
    </lineage>
</organism>
<dbReference type="EMBL" id="JAINUG010000008">
    <property type="protein sequence ID" value="KAJ8415964.1"/>
    <property type="molecule type" value="Genomic_DNA"/>
</dbReference>
<evidence type="ECO:0000313" key="3">
    <source>
        <dbReference type="Proteomes" id="UP001221898"/>
    </source>
</evidence>
<sequence>MILKQFQFQCNPCHRDHCADQASPRSLHQRIPQSPLAIPDQSPVVQFTILVICVLSVACGSGVERALMQPGMNAGASPNLDPPRGPPHETSFPPLWIKVSAISL</sequence>
<accession>A0AAD7X1G7</accession>
<protein>
    <submittedName>
        <fullName evidence="2">Uncharacterized protein</fullName>
    </submittedName>
</protein>
<evidence type="ECO:0000256" key="1">
    <source>
        <dbReference type="SAM" id="MobiDB-lite"/>
    </source>
</evidence>
<comment type="caution">
    <text evidence="2">The sequence shown here is derived from an EMBL/GenBank/DDBJ whole genome shotgun (WGS) entry which is preliminary data.</text>
</comment>
<dbReference type="AlphaFoldDB" id="A0AAD7X1G7"/>
<evidence type="ECO:0000313" key="2">
    <source>
        <dbReference type="EMBL" id="KAJ8415964.1"/>
    </source>
</evidence>
<gene>
    <name evidence="2" type="ORF">AAFF_G00405210</name>
</gene>
<proteinExistence type="predicted"/>
<keyword evidence="3" id="KW-1185">Reference proteome</keyword>